<dbReference type="GO" id="GO:0016757">
    <property type="term" value="F:glycosyltransferase activity"/>
    <property type="evidence" value="ECO:0007669"/>
    <property type="project" value="UniProtKB-KW"/>
</dbReference>
<dbReference type="OrthoDB" id="2019572at2759"/>
<evidence type="ECO:0000256" key="2">
    <source>
        <dbReference type="ARBA" id="ARBA00022676"/>
    </source>
</evidence>
<keyword evidence="7" id="KW-1185">Reference proteome</keyword>
<keyword evidence="3" id="KW-0808">Transferase</keyword>
<dbReference type="PANTHER" id="PTHR46671">
    <property type="entry name" value="PROTEIN CBG11221"/>
    <property type="match status" value="1"/>
</dbReference>
<accession>A0A368G3Z9</accession>
<dbReference type="Proteomes" id="UP000252519">
    <property type="component" value="Unassembled WGS sequence"/>
</dbReference>
<dbReference type="PANTHER" id="PTHR46671:SF7">
    <property type="entry name" value="CORE-2_I-BRANCHING ENZYME"/>
    <property type="match status" value="1"/>
</dbReference>
<dbReference type="GO" id="GO:0016020">
    <property type="term" value="C:membrane"/>
    <property type="evidence" value="ECO:0007669"/>
    <property type="project" value="UniProtKB-SubCell"/>
</dbReference>
<name>A0A368G3Z9_ANCCA</name>
<dbReference type="AlphaFoldDB" id="A0A368G3Z9"/>
<sequence length="228" mass="26123">MKKRLEDMKQSVLREAAAVNRISKRNVTEALHSELKAVQQSLGRLAAPRLRHRPETSHLDCHRLFSSDAAYLREVAASRIAMIQHRDLDMSCEAVRWRVLPPTQSLAINFSVAFARIVHTDYEFLEEQLSITYSAENHYCYHVDMKSADVFKKHMSMLSTCLPNVYLTKENLDIDGAVGKNVNFAHMACLKLLEDKGPWNYVILQQVCLFSGINDYTEDQRYEGVGDM</sequence>
<dbReference type="STRING" id="29170.A0A368G3Z9"/>
<evidence type="ECO:0000256" key="5">
    <source>
        <dbReference type="ARBA" id="ARBA00023180"/>
    </source>
</evidence>
<evidence type="ECO:0000313" key="7">
    <source>
        <dbReference type="Proteomes" id="UP000252519"/>
    </source>
</evidence>
<protein>
    <submittedName>
        <fullName evidence="6">Core-2/I-Branching enzyme</fullName>
    </submittedName>
</protein>
<keyword evidence="5" id="KW-0325">Glycoprotein</keyword>
<dbReference type="Pfam" id="PF02485">
    <property type="entry name" value="Branch"/>
    <property type="match status" value="1"/>
</dbReference>
<evidence type="ECO:0000313" key="6">
    <source>
        <dbReference type="EMBL" id="RCN39173.1"/>
    </source>
</evidence>
<reference evidence="6 7" key="1">
    <citation type="submission" date="2014-10" db="EMBL/GenBank/DDBJ databases">
        <title>Draft genome of the hookworm Ancylostoma caninum.</title>
        <authorList>
            <person name="Mitreva M."/>
        </authorList>
    </citation>
    <scope>NUCLEOTIDE SEQUENCE [LARGE SCALE GENOMIC DNA]</scope>
    <source>
        <strain evidence="6 7">Baltimore</strain>
    </source>
</reference>
<comment type="caution">
    <text evidence="6">The sequence shown here is derived from an EMBL/GenBank/DDBJ whole genome shotgun (WGS) entry which is preliminary data.</text>
</comment>
<keyword evidence="2" id="KW-0328">Glycosyltransferase</keyword>
<feature type="non-terminal residue" evidence="6">
    <location>
        <position position="228"/>
    </location>
</feature>
<evidence type="ECO:0000256" key="3">
    <source>
        <dbReference type="ARBA" id="ARBA00022679"/>
    </source>
</evidence>
<comment type="subcellular location">
    <subcellularLocation>
        <location evidence="1">Membrane</location>
        <topology evidence="1">Single-pass type II membrane protein</topology>
    </subcellularLocation>
</comment>
<evidence type="ECO:0000256" key="1">
    <source>
        <dbReference type="ARBA" id="ARBA00004606"/>
    </source>
</evidence>
<dbReference type="InterPro" id="IPR003406">
    <property type="entry name" value="Glyco_trans_14"/>
</dbReference>
<keyword evidence="4" id="KW-0472">Membrane</keyword>
<proteinExistence type="predicted"/>
<organism evidence="6 7">
    <name type="scientific">Ancylostoma caninum</name>
    <name type="common">Dog hookworm</name>
    <dbReference type="NCBI Taxonomy" id="29170"/>
    <lineage>
        <taxon>Eukaryota</taxon>
        <taxon>Metazoa</taxon>
        <taxon>Ecdysozoa</taxon>
        <taxon>Nematoda</taxon>
        <taxon>Chromadorea</taxon>
        <taxon>Rhabditida</taxon>
        <taxon>Rhabditina</taxon>
        <taxon>Rhabditomorpha</taxon>
        <taxon>Strongyloidea</taxon>
        <taxon>Ancylostomatidae</taxon>
        <taxon>Ancylostomatinae</taxon>
        <taxon>Ancylostoma</taxon>
    </lineage>
</organism>
<gene>
    <name evidence="6" type="ORF">ANCCAN_14898</name>
</gene>
<evidence type="ECO:0000256" key="4">
    <source>
        <dbReference type="ARBA" id="ARBA00023136"/>
    </source>
</evidence>
<dbReference type="EMBL" id="JOJR01000352">
    <property type="protein sequence ID" value="RCN39173.1"/>
    <property type="molecule type" value="Genomic_DNA"/>
</dbReference>